<dbReference type="HAMAP" id="MF_00379">
    <property type="entry name" value="GTPase_MnmE"/>
    <property type="match status" value="1"/>
</dbReference>
<reference evidence="7 8" key="1">
    <citation type="journal article" date="2018" name="Gigascience">
        <title>Genomes of trombidid mites reveal novel predicted allergens and laterally-transferred genes associated with secondary metabolism.</title>
        <authorList>
            <person name="Dong X."/>
            <person name="Chaisiri K."/>
            <person name="Xia D."/>
            <person name="Armstrong S.D."/>
            <person name="Fang Y."/>
            <person name="Donnelly M.J."/>
            <person name="Kadowaki T."/>
            <person name="McGarry J.W."/>
            <person name="Darby A.C."/>
            <person name="Makepeace B.L."/>
        </authorList>
    </citation>
    <scope>NUCLEOTIDE SEQUENCE [LARGE SCALE GENOMIC DNA]</scope>
    <source>
        <strain evidence="7">UoL-UT</strain>
    </source>
</reference>
<accession>A0A443S7T3</accession>
<dbReference type="NCBIfam" id="TIGR00450">
    <property type="entry name" value="mnmE_trmE_thdF"/>
    <property type="match status" value="1"/>
</dbReference>
<keyword evidence="4 5" id="KW-0342">GTP-binding</keyword>
<dbReference type="Gene3D" id="3.30.1360.120">
    <property type="entry name" value="Probable tRNA modification gtpase trme, domain 1"/>
    <property type="match status" value="1"/>
</dbReference>
<dbReference type="Gene3D" id="1.20.120.430">
    <property type="entry name" value="tRNA modification GTPase MnmE domain 2"/>
    <property type="match status" value="1"/>
</dbReference>
<sequence length="476" mass="53277">KSCFQNAQRNCTIFALSSGLNPKGNAIAINPYFWQRDCRSDRCINETKRLQKPRTALLTSFHDPKTGELIDKAIAIYFPSESSYTGEDLCELHVHGSHSVVASILEILGKMDNCRPSNAGEFTKRAFINGKMDLTEAEGISHLIASQTAAQRRHALKAVTGGLTQYYENWRKRLMEVIAYLEANIDFGEDQLLDEEQLESVINKANLLRNEITTLLSDVSKKSERINSGVEIAIIGEPNVGKSSLINKLCQREISIVSPITGTTRDVVEGLLDIGGYAVRICDTAGIKDITEPTQDVIEKEGIKRAISRAQNVDLIIYVIDRSTDDISKCVQHTSQKYGHILQNANNLIYVVNKLDLIESDRVAALKRANTKTNQCYISCKTSEGFNDFVDVLTQNIKALCESVVDCETTFVTERHKSHLYKVAKNLEESTGYYNQDLAISAYYLREACKELSYITGRICTEDILDVIFRDFCVGK</sequence>
<keyword evidence="3 5" id="KW-0547">Nucleotide-binding</keyword>
<dbReference type="PROSITE" id="PS51709">
    <property type="entry name" value="G_TRME"/>
    <property type="match status" value="1"/>
</dbReference>
<evidence type="ECO:0000256" key="1">
    <source>
        <dbReference type="ARBA" id="ARBA00011043"/>
    </source>
</evidence>
<feature type="non-terminal residue" evidence="7">
    <location>
        <position position="476"/>
    </location>
</feature>
<dbReference type="STRING" id="299467.A0A443S7T3"/>
<name>A0A443S7T3_9ACAR</name>
<dbReference type="GO" id="GO:0003924">
    <property type="term" value="F:GTPase activity"/>
    <property type="evidence" value="ECO:0007669"/>
    <property type="project" value="InterPro"/>
</dbReference>
<feature type="non-terminal residue" evidence="7">
    <location>
        <position position="1"/>
    </location>
</feature>
<dbReference type="InterPro" id="IPR027417">
    <property type="entry name" value="P-loop_NTPase"/>
</dbReference>
<dbReference type="InterPro" id="IPR027266">
    <property type="entry name" value="TrmE/GcvT-like"/>
</dbReference>
<dbReference type="AlphaFoldDB" id="A0A443S7T3"/>
<dbReference type="InterPro" id="IPR004520">
    <property type="entry name" value="GTPase_MnmE"/>
</dbReference>
<dbReference type="PANTHER" id="PTHR42714">
    <property type="entry name" value="TRNA MODIFICATION GTPASE GTPBP3"/>
    <property type="match status" value="1"/>
</dbReference>
<dbReference type="GO" id="GO:0005739">
    <property type="term" value="C:mitochondrion"/>
    <property type="evidence" value="ECO:0007669"/>
    <property type="project" value="TreeGrafter"/>
</dbReference>
<gene>
    <name evidence="7" type="ORF">B4U80_01015</name>
</gene>
<evidence type="ECO:0000256" key="5">
    <source>
        <dbReference type="RuleBase" id="RU003313"/>
    </source>
</evidence>
<keyword evidence="8" id="KW-1185">Reference proteome</keyword>
<dbReference type="GO" id="GO:0005525">
    <property type="term" value="F:GTP binding"/>
    <property type="evidence" value="ECO:0007669"/>
    <property type="project" value="UniProtKB-KW"/>
</dbReference>
<dbReference type="PANTHER" id="PTHR42714:SF2">
    <property type="entry name" value="TRNA MODIFICATION GTPASE GTPBP3, MITOCHONDRIAL"/>
    <property type="match status" value="1"/>
</dbReference>
<proteinExistence type="inferred from homology"/>
<dbReference type="VEuPathDB" id="VectorBase:LDEU008424"/>
<protein>
    <submittedName>
        <fullName evidence="7">tRNA modification GTPase GTPBP3-like protein</fullName>
    </submittedName>
</protein>
<dbReference type="GO" id="GO:0002098">
    <property type="term" value="P:tRNA wobble uridine modification"/>
    <property type="evidence" value="ECO:0007669"/>
    <property type="project" value="TreeGrafter"/>
</dbReference>
<evidence type="ECO:0000256" key="4">
    <source>
        <dbReference type="ARBA" id="ARBA00023134"/>
    </source>
</evidence>
<dbReference type="Pfam" id="PF10396">
    <property type="entry name" value="TrmE_N"/>
    <property type="match status" value="1"/>
</dbReference>
<dbReference type="Pfam" id="PF12631">
    <property type="entry name" value="MnmE_helical"/>
    <property type="match status" value="1"/>
</dbReference>
<dbReference type="InterPro" id="IPR005225">
    <property type="entry name" value="Small_GTP-bd"/>
</dbReference>
<dbReference type="Gene3D" id="3.40.50.300">
    <property type="entry name" value="P-loop containing nucleotide triphosphate hydrolases"/>
    <property type="match status" value="1"/>
</dbReference>
<dbReference type="GO" id="GO:0030488">
    <property type="term" value="P:tRNA methylation"/>
    <property type="evidence" value="ECO:0007669"/>
    <property type="project" value="TreeGrafter"/>
</dbReference>
<evidence type="ECO:0000256" key="3">
    <source>
        <dbReference type="ARBA" id="ARBA00022741"/>
    </source>
</evidence>
<evidence type="ECO:0000313" key="7">
    <source>
        <dbReference type="EMBL" id="RWS23616.1"/>
    </source>
</evidence>
<dbReference type="InterPro" id="IPR025867">
    <property type="entry name" value="MnmE_helical"/>
</dbReference>
<dbReference type="NCBIfam" id="NF003661">
    <property type="entry name" value="PRK05291.1-3"/>
    <property type="match status" value="1"/>
</dbReference>
<evidence type="ECO:0000256" key="2">
    <source>
        <dbReference type="ARBA" id="ARBA00022694"/>
    </source>
</evidence>
<dbReference type="InterPro" id="IPR031168">
    <property type="entry name" value="G_TrmE"/>
</dbReference>
<dbReference type="CDD" id="cd14858">
    <property type="entry name" value="TrmE_N"/>
    <property type="match status" value="1"/>
</dbReference>
<dbReference type="InterPro" id="IPR027368">
    <property type="entry name" value="MnmE_dom2"/>
</dbReference>
<evidence type="ECO:0000259" key="6">
    <source>
        <dbReference type="PROSITE" id="PS51709"/>
    </source>
</evidence>
<dbReference type="Pfam" id="PF01926">
    <property type="entry name" value="MMR_HSR1"/>
    <property type="match status" value="1"/>
</dbReference>
<evidence type="ECO:0000313" key="8">
    <source>
        <dbReference type="Proteomes" id="UP000288716"/>
    </source>
</evidence>
<dbReference type="OrthoDB" id="188276at2759"/>
<dbReference type="PRINTS" id="PR00326">
    <property type="entry name" value="GTP1OBG"/>
</dbReference>
<dbReference type="Proteomes" id="UP000288716">
    <property type="component" value="Unassembled WGS sequence"/>
</dbReference>
<keyword evidence="2 5" id="KW-0819">tRNA processing</keyword>
<dbReference type="InterPro" id="IPR018948">
    <property type="entry name" value="GTP-bd_TrmE_N"/>
</dbReference>
<organism evidence="7 8">
    <name type="scientific">Leptotrombidium deliense</name>
    <dbReference type="NCBI Taxonomy" id="299467"/>
    <lineage>
        <taxon>Eukaryota</taxon>
        <taxon>Metazoa</taxon>
        <taxon>Ecdysozoa</taxon>
        <taxon>Arthropoda</taxon>
        <taxon>Chelicerata</taxon>
        <taxon>Arachnida</taxon>
        <taxon>Acari</taxon>
        <taxon>Acariformes</taxon>
        <taxon>Trombidiformes</taxon>
        <taxon>Prostigmata</taxon>
        <taxon>Anystina</taxon>
        <taxon>Parasitengona</taxon>
        <taxon>Trombiculoidea</taxon>
        <taxon>Trombiculidae</taxon>
        <taxon>Leptotrombidium</taxon>
    </lineage>
</organism>
<dbReference type="InterPro" id="IPR006073">
    <property type="entry name" value="GTP-bd"/>
</dbReference>
<comment type="caution">
    <text evidence="7">The sequence shown here is derived from an EMBL/GenBank/DDBJ whole genome shotgun (WGS) entry which is preliminary data.</text>
</comment>
<dbReference type="CDD" id="cd04164">
    <property type="entry name" value="trmE"/>
    <property type="match status" value="1"/>
</dbReference>
<comment type="similarity">
    <text evidence="1 5">Belongs to the TRAFAC class TrmE-Era-EngA-EngB-Septin-like GTPase superfamily. TrmE GTPase family.</text>
</comment>
<dbReference type="SUPFAM" id="SSF52540">
    <property type="entry name" value="P-loop containing nucleoside triphosphate hydrolases"/>
    <property type="match status" value="1"/>
</dbReference>
<dbReference type="EMBL" id="NCKV01006141">
    <property type="protein sequence ID" value="RWS23616.1"/>
    <property type="molecule type" value="Genomic_DNA"/>
</dbReference>
<feature type="domain" description="TrmE-type G" evidence="6">
    <location>
        <begin position="229"/>
        <end position="402"/>
    </location>
</feature>
<dbReference type="NCBIfam" id="TIGR00231">
    <property type="entry name" value="small_GTP"/>
    <property type="match status" value="1"/>
</dbReference>